<dbReference type="SUPFAM" id="SSF52317">
    <property type="entry name" value="Class I glutamine amidotransferase-like"/>
    <property type="match status" value="1"/>
</dbReference>
<gene>
    <name evidence="5" type="ORF">FDO65_12480</name>
</gene>
<organism evidence="5 6">
    <name type="scientific">Nakamurella flava</name>
    <dbReference type="NCBI Taxonomy" id="2576308"/>
    <lineage>
        <taxon>Bacteria</taxon>
        <taxon>Bacillati</taxon>
        <taxon>Actinomycetota</taxon>
        <taxon>Actinomycetes</taxon>
        <taxon>Nakamurellales</taxon>
        <taxon>Nakamurellaceae</taxon>
        <taxon>Nakamurella</taxon>
    </lineage>
</organism>
<evidence type="ECO:0000256" key="2">
    <source>
        <dbReference type="ARBA" id="ARBA00022670"/>
    </source>
</evidence>
<reference evidence="5 6" key="1">
    <citation type="submission" date="2019-05" db="EMBL/GenBank/DDBJ databases">
        <title>Nakamurella sp. N5BH11, whole genome shotgun sequence.</title>
        <authorList>
            <person name="Tuo L."/>
        </authorList>
    </citation>
    <scope>NUCLEOTIDE SEQUENCE [LARGE SCALE GENOMIC DNA]</scope>
    <source>
        <strain evidence="5 6">N5BH11</strain>
    </source>
</reference>
<keyword evidence="3" id="KW-0378">Hydrolase</keyword>
<protein>
    <recommendedName>
        <fullName evidence="7">Peptidase S51</fullName>
    </recommendedName>
</protein>
<evidence type="ECO:0000313" key="5">
    <source>
        <dbReference type="EMBL" id="TKV58382.1"/>
    </source>
</evidence>
<dbReference type="OrthoDB" id="3078420at2"/>
<evidence type="ECO:0000256" key="3">
    <source>
        <dbReference type="ARBA" id="ARBA00022801"/>
    </source>
</evidence>
<evidence type="ECO:0000313" key="6">
    <source>
        <dbReference type="Proteomes" id="UP000306985"/>
    </source>
</evidence>
<comment type="caution">
    <text evidence="5">The sequence shown here is derived from an EMBL/GenBank/DDBJ whole genome shotgun (WGS) entry which is preliminary data.</text>
</comment>
<dbReference type="GO" id="GO:0006508">
    <property type="term" value="P:proteolysis"/>
    <property type="evidence" value="ECO:0007669"/>
    <property type="project" value="UniProtKB-KW"/>
</dbReference>
<dbReference type="Pfam" id="PF03575">
    <property type="entry name" value="Peptidase_S51"/>
    <property type="match status" value="1"/>
</dbReference>
<sequence length="254" mass="25231">MDAGIFLIGGGWSAEHRDAVWGPFLQRAAERAAGGPPSVACVVVDEGDGPDQVQRWAGVLGQTAVCTPVPVLIPEGATATDDQVAALSAAHGLLVCGGLTPAYAQSLAPVADLVRSRVADGVPYAGFSAGAAVAATRAVVGGWRDHGVPVCPADAGEDLEEITVVDGLGLVPFAVDVHAAQWGTLPRLVAAVAGGLVVSGLAVDEDTVLQIDADGNVTAAGAGRVHLVRRPGHGADGVRVTSFPAGAAVPTGPA</sequence>
<dbReference type="RefSeq" id="WP_137450045.1">
    <property type="nucleotide sequence ID" value="NZ_SZZH01000003.1"/>
</dbReference>
<keyword evidence="6" id="KW-1185">Reference proteome</keyword>
<dbReference type="Proteomes" id="UP000306985">
    <property type="component" value="Unassembled WGS sequence"/>
</dbReference>
<evidence type="ECO:0000256" key="1">
    <source>
        <dbReference type="ARBA" id="ARBA00006534"/>
    </source>
</evidence>
<dbReference type="EMBL" id="SZZH01000003">
    <property type="protein sequence ID" value="TKV58382.1"/>
    <property type="molecule type" value="Genomic_DNA"/>
</dbReference>
<comment type="similarity">
    <text evidence="1">Belongs to the peptidase S51 family.</text>
</comment>
<dbReference type="GO" id="GO:0008236">
    <property type="term" value="F:serine-type peptidase activity"/>
    <property type="evidence" value="ECO:0007669"/>
    <property type="project" value="UniProtKB-KW"/>
</dbReference>
<dbReference type="AlphaFoldDB" id="A0A4U6QEH0"/>
<proteinExistence type="inferred from homology"/>
<keyword evidence="4" id="KW-0720">Serine protease</keyword>
<evidence type="ECO:0000256" key="4">
    <source>
        <dbReference type="ARBA" id="ARBA00022825"/>
    </source>
</evidence>
<dbReference type="Gene3D" id="3.40.50.880">
    <property type="match status" value="1"/>
</dbReference>
<dbReference type="InterPro" id="IPR005320">
    <property type="entry name" value="Peptidase_S51"/>
</dbReference>
<dbReference type="CDD" id="cd03129">
    <property type="entry name" value="GAT1_Peptidase_E_like"/>
    <property type="match status" value="1"/>
</dbReference>
<keyword evidence="2" id="KW-0645">Protease</keyword>
<name>A0A4U6QEH0_9ACTN</name>
<dbReference type="InterPro" id="IPR029062">
    <property type="entry name" value="Class_I_gatase-like"/>
</dbReference>
<evidence type="ECO:0008006" key="7">
    <source>
        <dbReference type="Google" id="ProtNLM"/>
    </source>
</evidence>
<accession>A0A4U6QEH0</accession>